<organism evidence="1">
    <name type="scientific">Hydatigena taeniaeformis</name>
    <name type="common">Feline tapeworm</name>
    <name type="synonym">Taenia taeniaeformis</name>
    <dbReference type="NCBI Taxonomy" id="6205"/>
    <lineage>
        <taxon>Eukaryota</taxon>
        <taxon>Metazoa</taxon>
        <taxon>Spiralia</taxon>
        <taxon>Lophotrochozoa</taxon>
        <taxon>Platyhelminthes</taxon>
        <taxon>Cestoda</taxon>
        <taxon>Eucestoda</taxon>
        <taxon>Cyclophyllidea</taxon>
        <taxon>Taeniidae</taxon>
        <taxon>Hydatigera</taxon>
    </lineage>
</organism>
<accession>A0A0R3WSN5</accession>
<dbReference type="STRING" id="6205.A0A0R3WSN5"/>
<dbReference type="AlphaFoldDB" id="A0A0R3WSN5"/>
<sequence length="221" mass="24824">LPTEESLLNPEEVEACEERGIQGYFFARAVLGSDFQISNSHPLPRAFAKLADDGDRDFGLYNNLPETNLFRIPAPRFLGFLQLSLFEILGNEKFQDLAEAFHWSCPRNDTTLDLTATCDRYPVYPLFQPSADDLNDYWIAVQICSSALPTSKGEMMQDWKIPRVGASGERGALIWFSSAHDNSNLAALYETEAPVVSPTKMESFPAYLHLERANRLVCHAT</sequence>
<name>A0A0R3WSN5_HYDTA</name>
<dbReference type="WBParaSite" id="TTAC_0000377501-mRNA-1">
    <property type="protein sequence ID" value="TTAC_0000377501-mRNA-1"/>
    <property type="gene ID" value="TTAC_0000377501"/>
</dbReference>
<reference evidence="1" key="1">
    <citation type="submission" date="2017-02" db="UniProtKB">
        <authorList>
            <consortium name="WormBaseParasite"/>
        </authorList>
    </citation>
    <scope>IDENTIFICATION</scope>
</reference>
<evidence type="ECO:0000313" key="1">
    <source>
        <dbReference type="WBParaSite" id="TTAC_0000377501-mRNA-1"/>
    </source>
</evidence>
<proteinExistence type="predicted"/>
<protein>
    <submittedName>
        <fullName evidence="1">COesterase domain-containing protein</fullName>
    </submittedName>
</protein>